<dbReference type="GO" id="GO:0009032">
    <property type="term" value="F:thymidine phosphorylase activity"/>
    <property type="evidence" value="ECO:0007669"/>
    <property type="project" value="UniProtKB-UniRule"/>
</dbReference>
<keyword evidence="5 7" id="KW-0808">Transferase</keyword>
<dbReference type="PROSITE" id="PS00647">
    <property type="entry name" value="THYMID_PHOSPHORYLASE"/>
    <property type="match status" value="1"/>
</dbReference>
<dbReference type="PANTHER" id="PTHR10515:SF0">
    <property type="entry name" value="THYMIDINE PHOSPHORYLASE"/>
    <property type="match status" value="1"/>
</dbReference>
<evidence type="ECO:0000256" key="1">
    <source>
        <dbReference type="ARBA" id="ARBA00006915"/>
    </source>
</evidence>
<dbReference type="RefSeq" id="WP_269578726.1">
    <property type="nucleotide sequence ID" value="NZ_CP114588.1"/>
</dbReference>
<dbReference type="GO" id="GO:0005829">
    <property type="term" value="C:cytosol"/>
    <property type="evidence" value="ECO:0007669"/>
    <property type="project" value="TreeGrafter"/>
</dbReference>
<dbReference type="InterPro" id="IPR036320">
    <property type="entry name" value="Glycosyl_Trfase_fam3_N_dom_sf"/>
</dbReference>
<evidence type="ECO:0000256" key="3">
    <source>
        <dbReference type="ARBA" id="ARBA00011892"/>
    </source>
</evidence>
<evidence type="ECO:0000256" key="2">
    <source>
        <dbReference type="ARBA" id="ARBA00011738"/>
    </source>
</evidence>
<dbReference type="InterPro" id="IPR018090">
    <property type="entry name" value="Pyrmidine_PPas_bac/euk"/>
</dbReference>
<keyword evidence="4 7" id="KW-0328">Glycosyltransferase</keyword>
<dbReference type="NCBIfam" id="TIGR02644">
    <property type="entry name" value="Y_phosphoryl"/>
    <property type="match status" value="1"/>
</dbReference>
<gene>
    <name evidence="7 9" type="primary">deoA</name>
    <name evidence="9" type="ORF">N8M53_10400</name>
</gene>
<dbReference type="GO" id="GO:0006206">
    <property type="term" value="P:pyrimidine nucleobase metabolic process"/>
    <property type="evidence" value="ECO:0007669"/>
    <property type="project" value="InterPro"/>
</dbReference>
<name>A0AA47LQB9_9GAMM</name>
<evidence type="ECO:0000313" key="9">
    <source>
        <dbReference type="EMBL" id="WBA08223.1"/>
    </source>
</evidence>
<accession>A0AA47LQB9</accession>
<dbReference type="SUPFAM" id="SSF52418">
    <property type="entry name" value="Nucleoside phosphorylase/phosphoribosyltransferase catalytic domain"/>
    <property type="match status" value="1"/>
</dbReference>
<evidence type="ECO:0000313" key="10">
    <source>
        <dbReference type="Proteomes" id="UP001164748"/>
    </source>
</evidence>
<dbReference type="NCBIfam" id="NF004490">
    <property type="entry name" value="PRK05820.1"/>
    <property type="match status" value="1"/>
</dbReference>
<dbReference type="InterPro" id="IPR013465">
    <property type="entry name" value="Thymidine_Pase"/>
</dbReference>
<dbReference type="HAMAP" id="MF_01628">
    <property type="entry name" value="Thymid_phosp"/>
    <property type="match status" value="1"/>
</dbReference>
<evidence type="ECO:0000256" key="6">
    <source>
        <dbReference type="ARBA" id="ARBA00048550"/>
    </source>
</evidence>
<evidence type="ECO:0000256" key="7">
    <source>
        <dbReference type="HAMAP-Rule" id="MF_01628"/>
    </source>
</evidence>
<dbReference type="SMART" id="SM00941">
    <property type="entry name" value="PYNP_C"/>
    <property type="match status" value="1"/>
</dbReference>
<dbReference type="Gene3D" id="3.90.1170.30">
    <property type="entry name" value="Pyrimidine nucleoside phosphorylase-like, C-terminal domain"/>
    <property type="match status" value="1"/>
</dbReference>
<dbReference type="InterPro" id="IPR017459">
    <property type="entry name" value="Glycosyl_Trfase_fam3_N_dom"/>
</dbReference>
<dbReference type="Proteomes" id="UP001164748">
    <property type="component" value="Chromosome"/>
</dbReference>
<comment type="function">
    <text evidence="7">The enzymes which catalyze the reversible phosphorolysis of pyrimidine nucleosides are involved in the degradation of these compounds and in their utilization as carbon and energy sources, or in the rescue of pyrimidine bases for nucleotide synthesis.</text>
</comment>
<dbReference type="GO" id="GO:0004645">
    <property type="term" value="F:1,4-alpha-oligoglucan phosphorylase activity"/>
    <property type="evidence" value="ECO:0007669"/>
    <property type="project" value="InterPro"/>
</dbReference>
<comment type="catalytic activity">
    <reaction evidence="6 7">
        <text>thymidine + phosphate = 2-deoxy-alpha-D-ribose 1-phosphate + thymine</text>
        <dbReference type="Rhea" id="RHEA:16037"/>
        <dbReference type="ChEBI" id="CHEBI:17748"/>
        <dbReference type="ChEBI" id="CHEBI:17821"/>
        <dbReference type="ChEBI" id="CHEBI:43474"/>
        <dbReference type="ChEBI" id="CHEBI:57259"/>
        <dbReference type="EC" id="2.4.2.4"/>
    </reaction>
</comment>
<feature type="domain" description="Pyrimidine nucleoside phosphorylase C-terminal" evidence="8">
    <location>
        <begin position="350"/>
        <end position="424"/>
    </location>
</feature>
<dbReference type="Gene3D" id="1.20.970.10">
    <property type="entry name" value="Transferase, Pyrimidine Nucleoside Phosphorylase, Chain C"/>
    <property type="match status" value="1"/>
</dbReference>
<dbReference type="NCBIfam" id="TIGR02643">
    <property type="entry name" value="T_phosphoryl"/>
    <property type="match status" value="1"/>
</dbReference>
<dbReference type="AlphaFoldDB" id="A0AA47LQB9"/>
<dbReference type="SUPFAM" id="SSF47648">
    <property type="entry name" value="Nucleoside phosphorylase/phosphoribosyltransferase N-terminal domain"/>
    <property type="match status" value="1"/>
</dbReference>
<reference evidence="9" key="1">
    <citation type="submission" date="2022-09" db="EMBL/GenBank/DDBJ databases">
        <authorList>
            <person name="Li Z.-J."/>
        </authorList>
    </citation>
    <scope>NUCLEOTIDE SEQUENCE</scope>
    <source>
        <strain evidence="9">TGB11</strain>
    </source>
</reference>
<dbReference type="Pfam" id="PF07831">
    <property type="entry name" value="PYNP_C"/>
    <property type="match status" value="1"/>
</dbReference>
<dbReference type="PIRSF" id="PIRSF000478">
    <property type="entry name" value="TP_PyNP"/>
    <property type="match status" value="1"/>
</dbReference>
<dbReference type="Gene3D" id="3.40.1030.10">
    <property type="entry name" value="Nucleoside phosphorylase/phosphoribosyltransferase catalytic domain"/>
    <property type="match status" value="1"/>
</dbReference>
<dbReference type="FunFam" id="3.40.1030.10:FF:000001">
    <property type="entry name" value="Thymidine phosphorylase"/>
    <property type="match status" value="1"/>
</dbReference>
<dbReference type="GO" id="GO:0046104">
    <property type="term" value="P:thymidine metabolic process"/>
    <property type="evidence" value="ECO:0007669"/>
    <property type="project" value="UniProtKB-UniRule"/>
</dbReference>
<evidence type="ECO:0000259" key="8">
    <source>
        <dbReference type="SMART" id="SM00941"/>
    </source>
</evidence>
<dbReference type="SUPFAM" id="SSF54680">
    <property type="entry name" value="Pyrimidine nucleoside phosphorylase C-terminal domain"/>
    <property type="match status" value="1"/>
</dbReference>
<dbReference type="InterPro" id="IPR000053">
    <property type="entry name" value="Thymidine/pyrmidine_PPase"/>
</dbReference>
<protein>
    <recommendedName>
        <fullName evidence="3 7">Thymidine phosphorylase</fullName>
        <ecNumber evidence="3 7">2.4.2.4</ecNumber>
    </recommendedName>
    <alternativeName>
        <fullName evidence="7">TdRPase</fullName>
    </alternativeName>
</protein>
<dbReference type="PANTHER" id="PTHR10515">
    <property type="entry name" value="THYMIDINE PHOSPHORYLASE"/>
    <property type="match status" value="1"/>
</dbReference>
<dbReference type="EC" id="2.4.2.4" evidence="3 7"/>
<dbReference type="InterPro" id="IPR013102">
    <property type="entry name" value="PYNP_C"/>
</dbReference>
<dbReference type="InterPro" id="IPR000312">
    <property type="entry name" value="Glycosyl_Trfase_fam3"/>
</dbReference>
<comment type="subunit">
    <text evidence="2 7">Homodimer.</text>
</comment>
<dbReference type="FunFam" id="3.90.1170.30:FF:000001">
    <property type="entry name" value="Thymidine phosphorylase"/>
    <property type="match status" value="1"/>
</dbReference>
<dbReference type="InterPro" id="IPR036566">
    <property type="entry name" value="PYNP-like_C_sf"/>
</dbReference>
<sequence length="443" mass="46836">MILPQEIIRKKRDNIALSKEEIYAFIQGVADESVSEGQIAAFAMAIYFNDMTMDERVALTCAMRDSGMTLDWSHMQFDGPVVDKHSTGGVGDVTSLMLGPMVAACGGYVPMISGRGLGHTGGTLDKLESIPGYNIMPSNQVFGDVTRDAGVAIIGQTGSLAPADKRVYATRDVTATVDNISLITASILSKKLAAGLDALVMDVKVGSGAFMPTYEDSEALAKSIVGVANGAGTKTSALLTDMNQVLASSAGNALEVKEAVDFLTGRYRNPRLYNVTMALCADMLVVSGLAADVNQAKQKLDQALDSGRAAECFAKMIAGLGGPADFVESPEQYLATASVIKPVYAEQSGIANAMDTRALGMAIIEIGGGRRVASDKIDYAVGLNEMIRLGQQVDEHTPLAMLHAQTEEQWQQAANAVRAAVKVADEAPSATPDVYRRISLQDV</sequence>
<dbReference type="InterPro" id="IPR035902">
    <property type="entry name" value="Nuc_phospho_transferase"/>
</dbReference>
<dbReference type="InterPro" id="IPR017872">
    <property type="entry name" value="Pyrmidine_PPase_CS"/>
</dbReference>
<organism evidence="9 10">
    <name type="scientific">Salinivibrio kushneri</name>
    <dbReference type="NCBI Taxonomy" id="1908198"/>
    <lineage>
        <taxon>Bacteria</taxon>
        <taxon>Pseudomonadati</taxon>
        <taxon>Pseudomonadota</taxon>
        <taxon>Gammaproteobacteria</taxon>
        <taxon>Vibrionales</taxon>
        <taxon>Vibrionaceae</taxon>
        <taxon>Salinivibrio</taxon>
    </lineage>
</organism>
<dbReference type="EMBL" id="CP114588">
    <property type="protein sequence ID" value="WBA08223.1"/>
    <property type="molecule type" value="Genomic_DNA"/>
</dbReference>
<evidence type="ECO:0000256" key="4">
    <source>
        <dbReference type="ARBA" id="ARBA00022676"/>
    </source>
</evidence>
<dbReference type="Pfam" id="PF02885">
    <property type="entry name" value="Glycos_trans_3N"/>
    <property type="match status" value="1"/>
</dbReference>
<evidence type="ECO:0000256" key="5">
    <source>
        <dbReference type="ARBA" id="ARBA00022679"/>
    </source>
</evidence>
<proteinExistence type="inferred from homology"/>
<dbReference type="Pfam" id="PF00591">
    <property type="entry name" value="Glycos_transf_3"/>
    <property type="match status" value="1"/>
</dbReference>
<comment type="pathway">
    <text evidence="7">Pyrimidine metabolism; dTMP biosynthesis via salvage pathway; dTMP from thymine: step 1/2.</text>
</comment>
<comment type="similarity">
    <text evidence="1 7">Belongs to the thymidine/pyrimidine-nucleoside phosphorylase family.</text>
</comment>